<evidence type="ECO:0000313" key="2">
    <source>
        <dbReference type="Proteomes" id="UP000286947"/>
    </source>
</evidence>
<dbReference type="AlphaFoldDB" id="A0A433SC81"/>
<gene>
    <name evidence="1" type="ORF">CUZ56_01978</name>
</gene>
<reference evidence="1 2" key="1">
    <citation type="submission" date="2018-01" db="EMBL/GenBank/DDBJ databases">
        <title>Saezia sanguinis gen. nov., sp. nov., in the order Burkholderiales isolated from human blood.</title>
        <authorList>
            <person name="Medina-Pascual M.J."/>
            <person name="Valdezate S."/>
            <person name="Monzon S."/>
            <person name="Cuesta I."/>
            <person name="Carrasco G."/>
            <person name="Villalon P."/>
            <person name="Saez-Nieto J.A."/>
        </authorList>
    </citation>
    <scope>NUCLEOTIDE SEQUENCE [LARGE SCALE GENOMIC DNA]</scope>
    <source>
        <strain evidence="1 2">CNM695-12</strain>
    </source>
</reference>
<dbReference type="InterPro" id="IPR025500">
    <property type="entry name" value="DUF4390"/>
</dbReference>
<name>A0A433SC81_9BURK</name>
<organism evidence="1 2">
    <name type="scientific">Saezia sanguinis</name>
    <dbReference type="NCBI Taxonomy" id="1965230"/>
    <lineage>
        <taxon>Bacteria</taxon>
        <taxon>Pseudomonadati</taxon>
        <taxon>Pseudomonadota</taxon>
        <taxon>Betaproteobacteria</taxon>
        <taxon>Burkholderiales</taxon>
        <taxon>Saeziaceae</taxon>
        <taxon>Saezia</taxon>
    </lineage>
</organism>
<dbReference type="Proteomes" id="UP000286947">
    <property type="component" value="Unassembled WGS sequence"/>
</dbReference>
<dbReference type="OrthoDB" id="5298153at2"/>
<proteinExistence type="predicted"/>
<dbReference type="EMBL" id="PQSP01000005">
    <property type="protein sequence ID" value="RUS66254.1"/>
    <property type="molecule type" value="Genomic_DNA"/>
</dbReference>
<comment type="caution">
    <text evidence="1">The sequence shown here is derived from an EMBL/GenBank/DDBJ whole genome shotgun (WGS) entry which is preliminary data.</text>
</comment>
<accession>A0A433SC81</accession>
<keyword evidence="2" id="KW-1185">Reference proteome</keyword>
<protein>
    <recommendedName>
        <fullName evidence="3">DUF4390 domain-containing protein</fullName>
    </recommendedName>
</protein>
<sequence length="205" mass="23067">MSLTANRHSSQNVGMLTRLWCWCGIVLFCLLGAWSAGVWSAERSRISLLQIQADQGALYLNAEIELVLPDVVQEALHKGIALHFNASAEIERVRWYWFDAVDAQESKSVRLTFQPLLQRYRVTIGGLGQTFATLPEALNFVGHISHWRIADADVLNSSGDKKLVFIFELDRSRLPRLFQVGVADQEEWGLSLKQEVDLQISGDGQ</sequence>
<dbReference type="Pfam" id="PF14334">
    <property type="entry name" value="DUF4390"/>
    <property type="match status" value="1"/>
</dbReference>
<evidence type="ECO:0008006" key="3">
    <source>
        <dbReference type="Google" id="ProtNLM"/>
    </source>
</evidence>
<evidence type="ECO:0000313" key="1">
    <source>
        <dbReference type="EMBL" id="RUS66254.1"/>
    </source>
</evidence>